<feature type="compositionally biased region" description="Polar residues" evidence="1">
    <location>
        <begin position="482"/>
        <end position="509"/>
    </location>
</feature>
<evidence type="ECO:0000256" key="1">
    <source>
        <dbReference type="SAM" id="MobiDB-lite"/>
    </source>
</evidence>
<dbReference type="HOGENOM" id="CLU_457168_0_0_1"/>
<reference evidence="2 3" key="1">
    <citation type="journal article" date="2011" name="PLoS Pathog.">
        <title>Endophytic Life Strategies Decoded by Genome and Transcriptome Analyses of the Mutualistic Root Symbiont Piriformospora indica.</title>
        <authorList>
            <person name="Zuccaro A."/>
            <person name="Lahrmann U."/>
            <person name="Guldener U."/>
            <person name="Langen G."/>
            <person name="Pfiffi S."/>
            <person name="Biedenkopf D."/>
            <person name="Wong P."/>
            <person name="Samans B."/>
            <person name="Grimm C."/>
            <person name="Basiewicz M."/>
            <person name="Murat C."/>
            <person name="Martin F."/>
            <person name="Kogel K.H."/>
        </authorList>
    </citation>
    <scope>NUCLEOTIDE SEQUENCE [LARGE SCALE GENOMIC DNA]</scope>
    <source>
        <strain evidence="2 3">DSM 11827</strain>
    </source>
</reference>
<dbReference type="InParanoid" id="G4TP77"/>
<evidence type="ECO:0000313" key="2">
    <source>
        <dbReference type="EMBL" id="CCA73117.1"/>
    </source>
</evidence>
<feature type="region of interest" description="Disordered" evidence="1">
    <location>
        <begin position="182"/>
        <end position="299"/>
    </location>
</feature>
<dbReference type="Proteomes" id="UP000007148">
    <property type="component" value="Unassembled WGS sequence"/>
</dbReference>
<gene>
    <name evidence="2" type="ORF">PIIN_07071</name>
</gene>
<comment type="caution">
    <text evidence="2">The sequence shown here is derived from an EMBL/GenBank/DDBJ whole genome shotgun (WGS) entry which is preliminary data.</text>
</comment>
<feature type="region of interest" description="Disordered" evidence="1">
    <location>
        <begin position="1"/>
        <end position="20"/>
    </location>
</feature>
<feature type="region of interest" description="Disordered" evidence="1">
    <location>
        <begin position="323"/>
        <end position="565"/>
    </location>
</feature>
<protein>
    <submittedName>
        <fullName evidence="2">Uncharacterized protein</fullName>
    </submittedName>
</protein>
<feature type="compositionally biased region" description="Basic and acidic residues" evidence="1">
    <location>
        <begin position="323"/>
        <end position="336"/>
    </location>
</feature>
<feature type="compositionally biased region" description="Polar residues" evidence="1">
    <location>
        <begin position="520"/>
        <end position="545"/>
    </location>
</feature>
<dbReference type="AlphaFoldDB" id="G4TP77"/>
<feature type="region of interest" description="Disordered" evidence="1">
    <location>
        <begin position="111"/>
        <end position="163"/>
    </location>
</feature>
<feature type="compositionally biased region" description="Low complexity" evidence="1">
    <location>
        <begin position="546"/>
        <end position="559"/>
    </location>
</feature>
<keyword evidence="3" id="KW-1185">Reference proteome</keyword>
<sequence length="597" mass="61780">MPPTTTTTTTTTTAPAMPARQDSLATVDMHIPGAWVGTNPSTPAPISEDIKYFGEQLKTLPSTVQNYIPKNEDGTPVTATLKDKAASLLPAGALNTAAAYLPASLNPTVAPTAADAPPPVTNEAPHVEQPLLPTTNADMPASNKQVDEAEIKDEQPKPKTWTQTAASVVPAGVAAYLPSALNPNAPTVETPTEGAPTPFGEHEGLNAPLPPVPSESSTSAPPAPVVGSTVSPDEDVQAALSNSPNPEQYKTEVPVANPPGTSSEEKSVIESTRAVGGETPITPLSDPEGGGYPAKGEHGVSGITEATARGAIGAFATDHALKDQKEAAIRGHETPRPTEATKPQDSFAHVVIPATPGAGLNEQEMFNKNTAKDGTLSPEKKHKKSRSGSTSAGEASPSSPSKSMFGGIRKLTKKRDRSRSKGAHSRDVSADETGVLAGATTSKHRDDTLESQHSGSSGGGNSPVTDRKGHNVLHKDPPTGHQHPNTHINESANLATTDPSLDNNANNTAAELGMQEATPVPTNNPATITYNSGSVKEKNGTPNMLSNPFSPGSPSSSSPHKVGLKDKIKGEFMVVQGVLSRDEGLKEAGEKMKKGTL</sequence>
<feature type="compositionally biased region" description="Low complexity" evidence="1">
    <location>
        <begin position="214"/>
        <end position="228"/>
    </location>
</feature>
<organism evidence="2 3">
    <name type="scientific">Serendipita indica (strain DSM 11827)</name>
    <name type="common">Root endophyte fungus</name>
    <name type="synonym">Piriformospora indica</name>
    <dbReference type="NCBI Taxonomy" id="1109443"/>
    <lineage>
        <taxon>Eukaryota</taxon>
        <taxon>Fungi</taxon>
        <taxon>Dikarya</taxon>
        <taxon>Basidiomycota</taxon>
        <taxon>Agaricomycotina</taxon>
        <taxon>Agaricomycetes</taxon>
        <taxon>Sebacinales</taxon>
        <taxon>Serendipitaceae</taxon>
        <taxon>Serendipita</taxon>
    </lineage>
</organism>
<dbReference type="EMBL" id="CAFZ01000203">
    <property type="protein sequence ID" value="CCA73117.1"/>
    <property type="molecule type" value="Genomic_DNA"/>
</dbReference>
<feature type="compositionally biased region" description="Basic and acidic residues" evidence="1">
    <location>
        <begin position="145"/>
        <end position="157"/>
    </location>
</feature>
<evidence type="ECO:0000313" key="3">
    <source>
        <dbReference type="Proteomes" id="UP000007148"/>
    </source>
</evidence>
<feature type="compositionally biased region" description="Polar residues" evidence="1">
    <location>
        <begin position="387"/>
        <end position="402"/>
    </location>
</feature>
<feature type="compositionally biased region" description="Basic and acidic residues" evidence="1">
    <location>
        <begin position="465"/>
        <end position="478"/>
    </location>
</feature>
<proteinExistence type="predicted"/>
<feature type="compositionally biased region" description="Low complexity" evidence="1">
    <location>
        <begin position="1"/>
        <end position="13"/>
    </location>
</feature>
<feature type="compositionally biased region" description="Polar residues" evidence="1">
    <location>
        <begin position="239"/>
        <end position="248"/>
    </location>
</feature>
<accession>G4TP77</accession>
<dbReference type="OrthoDB" id="3265001at2759"/>
<feature type="compositionally biased region" description="Basic residues" evidence="1">
    <location>
        <begin position="410"/>
        <end position="423"/>
    </location>
</feature>
<name>G4TP77_SERID</name>